<proteinExistence type="predicted"/>
<dbReference type="STRING" id="1224163.B841_00260"/>
<dbReference type="InterPro" id="IPR012551">
    <property type="entry name" value="DUF1707_SHOCT-like"/>
</dbReference>
<evidence type="ECO:0000313" key="4">
    <source>
        <dbReference type="EMBL" id="AGS33535.1"/>
    </source>
</evidence>
<dbReference type="HOGENOM" id="CLU_102484_1_0_11"/>
<protein>
    <recommendedName>
        <fullName evidence="3">DUF1707 domain-containing protein</fullName>
    </recommendedName>
</protein>
<evidence type="ECO:0000259" key="3">
    <source>
        <dbReference type="Pfam" id="PF08044"/>
    </source>
</evidence>
<dbReference type="PATRIC" id="fig|1224163.3.peg.51"/>
<keyword evidence="2" id="KW-0472">Membrane</keyword>
<sequence length="175" mass="19662">MDHAPDQRIGDGDRALALDRLGQYFADGYLDVAEFETRTGDAAVARTRGEIEALFDDLPEQSATSSDVVAAGPAPDMRAQRELDEVMERSRKIQRLDGIIWAVVLITFFASIFIVNVPFSWVVFPLGAFASWGMRSVLKVDDADEELFAELNKKESEQRAERLRKAAERRRELGQ</sequence>
<keyword evidence="5" id="KW-1185">Reference proteome</keyword>
<gene>
    <name evidence="4" type="ORF">B841_00260</name>
</gene>
<dbReference type="KEGG" id="cmd:B841_00260"/>
<dbReference type="AlphaFoldDB" id="S5SZ55"/>
<keyword evidence="2" id="KW-0812">Transmembrane</keyword>
<dbReference type="EMBL" id="CP003924">
    <property type="protein sequence ID" value="AGS33535.1"/>
    <property type="molecule type" value="Genomic_DNA"/>
</dbReference>
<reference evidence="4 5" key="1">
    <citation type="submission" date="2012-11" db="EMBL/GenBank/DDBJ databases">
        <title>The complete genome sequence of Corynebacterium maris Coryn-1 (=DSM 45190).</title>
        <authorList>
            <person name="Schaffert L."/>
            <person name="Albersmeier A."/>
            <person name="Kalinowski J."/>
            <person name="Ruckert C."/>
        </authorList>
    </citation>
    <scope>NUCLEOTIDE SEQUENCE [LARGE SCALE GENOMIC DNA]</scope>
    <source>
        <strain evidence="5">Coryn-1</strain>
    </source>
</reference>
<dbReference type="RefSeq" id="WP_020933470.1">
    <property type="nucleotide sequence ID" value="NC_021915.1"/>
</dbReference>
<accession>S5SZ55</accession>
<dbReference type="OrthoDB" id="3534574at2"/>
<evidence type="ECO:0000256" key="2">
    <source>
        <dbReference type="SAM" id="Phobius"/>
    </source>
</evidence>
<keyword evidence="2" id="KW-1133">Transmembrane helix</keyword>
<feature type="region of interest" description="Disordered" evidence="1">
    <location>
        <begin position="155"/>
        <end position="175"/>
    </location>
</feature>
<dbReference type="Proteomes" id="UP000015388">
    <property type="component" value="Chromosome"/>
</dbReference>
<dbReference type="Pfam" id="PF08044">
    <property type="entry name" value="DUF1707"/>
    <property type="match status" value="1"/>
</dbReference>
<dbReference type="eggNOG" id="ENOG50339YM">
    <property type="taxonomic scope" value="Bacteria"/>
</dbReference>
<evidence type="ECO:0000313" key="5">
    <source>
        <dbReference type="Proteomes" id="UP000015388"/>
    </source>
</evidence>
<organism evidence="4 5">
    <name type="scientific">Corynebacterium maris DSM 45190</name>
    <dbReference type="NCBI Taxonomy" id="1224163"/>
    <lineage>
        <taxon>Bacteria</taxon>
        <taxon>Bacillati</taxon>
        <taxon>Actinomycetota</taxon>
        <taxon>Actinomycetes</taxon>
        <taxon>Mycobacteriales</taxon>
        <taxon>Corynebacteriaceae</taxon>
        <taxon>Corynebacterium</taxon>
    </lineage>
</organism>
<name>S5SZ55_9CORY</name>
<feature type="transmembrane region" description="Helical" evidence="2">
    <location>
        <begin position="99"/>
        <end position="124"/>
    </location>
</feature>
<feature type="domain" description="DUF1707" evidence="3">
    <location>
        <begin position="8"/>
        <end position="59"/>
    </location>
</feature>
<evidence type="ECO:0000256" key="1">
    <source>
        <dbReference type="SAM" id="MobiDB-lite"/>
    </source>
</evidence>